<dbReference type="AlphaFoldDB" id="A0A7Y1LCY9"/>
<organism evidence="1 2">
    <name type="scientific">Pseudomonas lactis</name>
    <dbReference type="NCBI Taxonomy" id="1615674"/>
    <lineage>
        <taxon>Bacteria</taxon>
        <taxon>Pseudomonadati</taxon>
        <taxon>Pseudomonadota</taxon>
        <taxon>Gammaproteobacteria</taxon>
        <taxon>Pseudomonadales</taxon>
        <taxon>Pseudomonadaceae</taxon>
        <taxon>Pseudomonas</taxon>
    </lineage>
</organism>
<name>A0A7Y1LCY9_9PSED</name>
<comment type="caution">
    <text evidence="1">The sequence shown here is derived from an EMBL/GenBank/DDBJ whole genome shotgun (WGS) entry which is preliminary data.</text>
</comment>
<sequence>MIKQRTPFDCGIATLANALCITYEQSLDLYGQDKQHNGVTIQNTASILFSLGYAPVYTAFPGFVKASGISMSTASPDVLETLGHPAILQVLTPSGVIHQVFFDGKNILDPAPSVDGLRSVSEYVCVDAVFVIKQGQALVRKQGSSFVPRVVREGAL</sequence>
<evidence type="ECO:0000313" key="1">
    <source>
        <dbReference type="EMBL" id="NNA43828.1"/>
    </source>
</evidence>
<dbReference type="RefSeq" id="WP_169855473.1">
    <property type="nucleotide sequence ID" value="NZ_JAAQYK010000002.1"/>
</dbReference>
<protein>
    <recommendedName>
        <fullName evidence="3">Peptidase C39 domain-containing protein</fullName>
    </recommendedName>
</protein>
<evidence type="ECO:0008006" key="3">
    <source>
        <dbReference type="Google" id="ProtNLM"/>
    </source>
</evidence>
<gene>
    <name evidence="1" type="ORF">HBO18_06750</name>
</gene>
<proteinExistence type="predicted"/>
<accession>A0A7Y1LCY9</accession>
<evidence type="ECO:0000313" key="2">
    <source>
        <dbReference type="Proteomes" id="UP000583279"/>
    </source>
</evidence>
<dbReference type="EMBL" id="JAAQYK010000002">
    <property type="protein sequence ID" value="NNA43828.1"/>
    <property type="molecule type" value="Genomic_DNA"/>
</dbReference>
<dbReference type="Proteomes" id="UP000583279">
    <property type="component" value="Unassembled WGS sequence"/>
</dbReference>
<reference evidence="1 2" key="1">
    <citation type="journal article" date="2020" name="Front. Microbiol.">
        <title>Genetic Organization of the aprX-lipA2 Operon Affects the Proteolytic Potential of Pseudomonas Species in Milk.</title>
        <authorList>
            <person name="Maier C."/>
            <person name="Huptas C."/>
            <person name="von Neubeck M."/>
            <person name="Scherer S."/>
            <person name="Wenning M."/>
            <person name="Lucking G."/>
        </authorList>
    </citation>
    <scope>NUCLEOTIDE SEQUENCE [LARGE SCALE GENOMIC DNA]</scope>
    <source>
        <strain evidence="1 2">WS 4997</strain>
    </source>
</reference>